<dbReference type="AlphaFoldDB" id="A0A0W8EW73"/>
<sequence>MEGVMLSEIFDALARIAVEAGSGYRGVLALSFAALSPEVRIHAPSPGDPDTSGSGGTCEQVLGPPSTATLAGCAIAVDPGVQPSHFRGAVADALVHRFPHYPGSVPRAMGLVFRDLPLDDERSPAQVLEQGLNAANPVTLCHLSTRTMIRRATIRVSVISDILLLRGPEVIVRGDVAGWTPDYERIVKLVHHDCAEVRLHPISGGFSGSLVFRDEAYDRNGRREMPFVLKLDTWSSIRAEIDGYEGHVKRYIQNNATQIIQHERSGDYGGILYTFVGIQGPQSRIFSLEEFYLTHSTGEVLEVFDLLFRKVLRAWYGQPRIRDMPLYQVYADIFLYEGVKRWAERRYGISAGDEYIELPHALGRSLNPLYFMESILPKRISEIWSVYEGSVHGDLNMKNVLMDDERNIWLIDFAMTGHSHILRDIAKLEAVLKFEMIPVASDDQVRLLIELEKSFLRPERLGEIPEIPEGIPDPDIVKAFTVVTQLRRYADTVTLLDEDIRQYYLALLSYTLCVPAFVSVNDAMKEYAWISASILCTALDRTGKE</sequence>
<feature type="domain" description="Ternary complex associated" evidence="1">
    <location>
        <begin position="197"/>
        <end position="339"/>
    </location>
</feature>
<reference evidence="2" key="1">
    <citation type="journal article" date="2015" name="Proc. Natl. Acad. Sci. U.S.A.">
        <title>Networks of energetic and metabolic interactions define dynamics in microbial communities.</title>
        <authorList>
            <person name="Embree M."/>
            <person name="Liu J.K."/>
            <person name="Al-Bassam M.M."/>
            <person name="Zengler K."/>
        </authorList>
    </citation>
    <scope>NUCLEOTIDE SEQUENCE</scope>
</reference>
<evidence type="ECO:0000313" key="2">
    <source>
        <dbReference type="EMBL" id="KUG12853.1"/>
    </source>
</evidence>
<organism evidence="2">
    <name type="scientific">hydrocarbon metagenome</name>
    <dbReference type="NCBI Taxonomy" id="938273"/>
    <lineage>
        <taxon>unclassified sequences</taxon>
        <taxon>metagenomes</taxon>
        <taxon>ecological metagenomes</taxon>
    </lineage>
</organism>
<dbReference type="InterPro" id="IPR011009">
    <property type="entry name" value="Kinase-like_dom_sf"/>
</dbReference>
<comment type="caution">
    <text evidence="2">The sequence shown here is derived from an EMBL/GenBank/DDBJ whole genome shotgun (WGS) entry which is preliminary data.</text>
</comment>
<evidence type="ECO:0000259" key="1">
    <source>
        <dbReference type="Pfam" id="PF19974"/>
    </source>
</evidence>
<feature type="domain" description="Ternary complex associated" evidence="1">
    <location>
        <begin position="366"/>
        <end position="509"/>
    </location>
</feature>
<dbReference type="InterPro" id="IPR045544">
    <property type="entry name" value="TCAD9"/>
</dbReference>
<gene>
    <name evidence="2" type="ORF">ASZ90_016416</name>
</gene>
<proteinExistence type="predicted"/>
<accession>A0A0W8EW73</accession>
<name>A0A0W8EW73_9ZZZZ</name>
<protein>
    <recommendedName>
        <fullName evidence="1">Ternary complex associated domain-containing protein</fullName>
    </recommendedName>
</protein>
<dbReference type="Gene3D" id="3.90.1200.10">
    <property type="match status" value="1"/>
</dbReference>
<dbReference type="Pfam" id="PF19974">
    <property type="entry name" value="TCAD9"/>
    <property type="match status" value="2"/>
</dbReference>
<dbReference type="SUPFAM" id="SSF56112">
    <property type="entry name" value="Protein kinase-like (PK-like)"/>
    <property type="match status" value="1"/>
</dbReference>
<dbReference type="EMBL" id="LNQE01001723">
    <property type="protein sequence ID" value="KUG12853.1"/>
    <property type="molecule type" value="Genomic_DNA"/>
</dbReference>